<dbReference type="CDD" id="cd07359">
    <property type="entry name" value="PCA_45_Doxase_B_like"/>
    <property type="match status" value="1"/>
</dbReference>
<dbReference type="GO" id="GO:0008198">
    <property type="term" value="F:ferrous iron binding"/>
    <property type="evidence" value="ECO:0007669"/>
    <property type="project" value="InterPro"/>
</dbReference>
<organism evidence="2">
    <name type="scientific">uncultured bacterium P2N8</name>
    <dbReference type="NCBI Taxonomy" id="1748285"/>
    <lineage>
        <taxon>Bacteria</taxon>
        <taxon>environmental samples</taxon>
    </lineage>
</organism>
<dbReference type="InterPro" id="IPR004183">
    <property type="entry name" value="Xdiol_dOase_suB"/>
</dbReference>
<evidence type="ECO:0000313" key="2">
    <source>
        <dbReference type="EMBL" id="ALV86734.1"/>
    </source>
</evidence>
<dbReference type="AlphaFoldDB" id="A0A0U3U8S0"/>
<protein>
    <submittedName>
        <fullName evidence="2">3-carboxyethylcatechol 2,3-dioxygenase</fullName>
    </submittedName>
</protein>
<name>A0A0U3U8S0_9BACT</name>
<dbReference type="SUPFAM" id="SSF53213">
    <property type="entry name" value="LigB-like"/>
    <property type="match status" value="1"/>
</dbReference>
<dbReference type="EMBL" id="KT944274">
    <property type="protein sequence ID" value="ALV86734.1"/>
    <property type="molecule type" value="Genomic_DNA"/>
</dbReference>
<keyword evidence="2" id="KW-0560">Oxidoreductase</keyword>
<accession>A0A0U3U8S0</accession>
<proteinExistence type="predicted"/>
<dbReference type="Gene3D" id="3.40.830.10">
    <property type="entry name" value="LigB-like"/>
    <property type="match status" value="1"/>
</dbReference>
<feature type="domain" description="Extradiol ring-cleavage dioxygenase class III enzyme subunit B" evidence="1">
    <location>
        <begin position="7"/>
        <end position="308"/>
    </location>
</feature>
<dbReference type="Pfam" id="PF02900">
    <property type="entry name" value="LigB"/>
    <property type="match status" value="1"/>
</dbReference>
<sequence length="314" mass="33887">MADIVAAFGVTHAVIMVRTWERASRAHRDAVRAGYDEVARRLRAAQPDVVLMVGADHFQSFFLDNMPAFCLGVDGRCVGQGDGGLPRYDLAVHAGLAHGLLAGLIDEGFDLAFARSLPADHAFMTPVHMIFPQADLPVVPLFQNCNAPPLPTVSRCLALGGAIRRVLAGIEPDLRVALIGTGGLSHAVPLVDWRTLGDDPVDRDWLAFMSAGRQGVDPAVQQRLADEVVRWGREGLGRISEDFDRELLAWMQAGDYARLAGLNAATIGRRGGNGAQEIRNWATVMGAMPDTRGELLFYEAVPEWLTGVAGVAFQ</sequence>
<dbReference type="GO" id="GO:0016702">
    <property type="term" value="F:oxidoreductase activity, acting on single donors with incorporation of molecular oxygen, incorporation of two atoms of oxygen"/>
    <property type="evidence" value="ECO:0007669"/>
    <property type="project" value="UniProtKB-ARBA"/>
</dbReference>
<keyword evidence="2" id="KW-0223">Dioxygenase</keyword>
<evidence type="ECO:0000259" key="1">
    <source>
        <dbReference type="Pfam" id="PF02900"/>
    </source>
</evidence>
<reference evidence="2" key="1">
    <citation type="submission" date="2015-10" db="EMBL/GenBank/DDBJ databases">
        <title>Biosynthesis of SCL-MCL polyhydroxyalkanoates by metagenomic clones in Pseudomonas putida.</title>
        <authorList>
            <person name="Cheng J."/>
            <person name="Charles T.C."/>
        </authorList>
    </citation>
    <scope>NUCLEOTIDE SEQUENCE</scope>
</reference>